<feature type="region of interest" description="Disordered" evidence="1">
    <location>
        <begin position="195"/>
        <end position="239"/>
    </location>
</feature>
<evidence type="ECO:0000313" key="2">
    <source>
        <dbReference type="EMBL" id="KAK8867835.1"/>
    </source>
</evidence>
<feature type="compositionally biased region" description="Polar residues" evidence="1">
    <location>
        <begin position="228"/>
        <end position="238"/>
    </location>
</feature>
<sequence>MSVTLGPLKNSFLLEHRLSSEEYNALARIDDCKLEPLKHREAHNSLLNLIAGHGLSDKFSIHLVHKHFDVPQDQVMVYEKVKGGKTPDFVIMTPRDPTKTPSGTTLRGLYFMTTPDNKMQAYEYTTEPATDLSAHEDFVKAYVTLANGLGVGHIFALGAEGIATIDVPMAEFEMGPYLSTVLVEAESLPGIEQMNSSATDWKPTPSSSAASSASAKPAADNDGENDNNPDIQGLTTTHCIAGRSGNHNYHGQQALQGDTRRAPLVGSGVAGGTIYPEIQGMITTHCIAGRSGNHDYHGQKPTAPMPGTDAQAPLSGSGMAGGTIYPEIEGAITSHCIATRSGNHGHHGNSAGKGDSGNNGGDFFVEMRQSMAGMSNRIGQDGVEVHPGIRIGDLPVIKDSVIHDVLDRAVQAIKAY</sequence>
<dbReference type="Proteomes" id="UP001390339">
    <property type="component" value="Unassembled WGS sequence"/>
</dbReference>
<protein>
    <submittedName>
        <fullName evidence="2">Uncharacterized protein</fullName>
    </submittedName>
</protein>
<gene>
    <name evidence="2" type="ORF">PGQ11_006413</name>
</gene>
<feature type="compositionally biased region" description="Low complexity" evidence="1">
    <location>
        <begin position="205"/>
        <end position="218"/>
    </location>
</feature>
<evidence type="ECO:0000313" key="3">
    <source>
        <dbReference type="Proteomes" id="UP001390339"/>
    </source>
</evidence>
<accession>A0ABR2ISQ8</accession>
<feature type="region of interest" description="Disordered" evidence="1">
    <location>
        <begin position="341"/>
        <end position="363"/>
    </location>
</feature>
<comment type="caution">
    <text evidence="2">The sequence shown here is derived from an EMBL/GenBank/DDBJ whole genome shotgun (WGS) entry which is preliminary data.</text>
</comment>
<evidence type="ECO:0000256" key="1">
    <source>
        <dbReference type="SAM" id="MobiDB-lite"/>
    </source>
</evidence>
<reference evidence="2 3" key="1">
    <citation type="journal article" date="2024" name="IMA Fungus">
        <title>Apiospora arundinis, a panoply of carbohydrate-active enzymes and secondary metabolites.</title>
        <authorList>
            <person name="Sorensen T."/>
            <person name="Petersen C."/>
            <person name="Muurmann A.T."/>
            <person name="Christiansen J.V."/>
            <person name="Brundto M.L."/>
            <person name="Overgaard C.K."/>
            <person name="Boysen A.T."/>
            <person name="Wollenberg R.D."/>
            <person name="Larsen T.O."/>
            <person name="Sorensen J.L."/>
            <person name="Nielsen K.L."/>
            <person name="Sondergaard T.E."/>
        </authorList>
    </citation>
    <scope>NUCLEOTIDE SEQUENCE [LARGE SCALE GENOMIC DNA]</scope>
    <source>
        <strain evidence="2 3">AAU 773</strain>
    </source>
</reference>
<keyword evidence="3" id="KW-1185">Reference proteome</keyword>
<name>A0ABR2ISQ8_9PEZI</name>
<dbReference type="EMBL" id="JAPCWZ010000004">
    <property type="protein sequence ID" value="KAK8867835.1"/>
    <property type="molecule type" value="Genomic_DNA"/>
</dbReference>
<proteinExistence type="predicted"/>
<organism evidence="2 3">
    <name type="scientific">Apiospora arundinis</name>
    <dbReference type="NCBI Taxonomy" id="335852"/>
    <lineage>
        <taxon>Eukaryota</taxon>
        <taxon>Fungi</taxon>
        <taxon>Dikarya</taxon>
        <taxon>Ascomycota</taxon>
        <taxon>Pezizomycotina</taxon>
        <taxon>Sordariomycetes</taxon>
        <taxon>Xylariomycetidae</taxon>
        <taxon>Amphisphaeriales</taxon>
        <taxon>Apiosporaceae</taxon>
        <taxon>Apiospora</taxon>
    </lineage>
</organism>